<dbReference type="EMBL" id="BAAASE010000014">
    <property type="protein sequence ID" value="GAA2423378.1"/>
    <property type="molecule type" value="Genomic_DNA"/>
</dbReference>
<feature type="region of interest" description="Disordered" evidence="1">
    <location>
        <begin position="34"/>
        <end position="58"/>
    </location>
</feature>
<gene>
    <name evidence="2" type="ORF">GCM10010255_75750</name>
</gene>
<accession>A0ABN3J8M9</accession>
<comment type="caution">
    <text evidence="2">The sequence shown here is derived from an EMBL/GenBank/DDBJ whole genome shotgun (WGS) entry which is preliminary data.</text>
</comment>
<reference evidence="3" key="1">
    <citation type="journal article" date="2019" name="Int. J. Syst. Evol. Microbiol.">
        <title>The Global Catalogue of Microorganisms (GCM) 10K type strain sequencing project: providing services to taxonomists for standard genome sequencing and annotation.</title>
        <authorList>
            <consortium name="The Broad Institute Genomics Platform"/>
            <consortium name="The Broad Institute Genome Sequencing Center for Infectious Disease"/>
            <person name="Wu L."/>
            <person name="Ma J."/>
        </authorList>
    </citation>
    <scope>NUCLEOTIDE SEQUENCE [LARGE SCALE GENOMIC DNA]</scope>
    <source>
        <strain evidence="3">JCM 4358</strain>
    </source>
</reference>
<feature type="compositionally biased region" description="Basic and acidic residues" evidence="1">
    <location>
        <begin position="38"/>
        <end position="58"/>
    </location>
</feature>
<organism evidence="2 3">
    <name type="scientific">Streptomyces coeruleofuscus</name>
    <dbReference type="NCBI Taxonomy" id="66879"/>
    <lineage>
        <taxon>Bacteria</taxon>
        <taxon>Bacillati</taxon>
        <taxon>Actinomycetota</taxon>
        <taxon>Actinomycetes</taxon>
        <taxon>Kitasatosporales</taxon>
        <taxon>Streptomycetaceae</taxon>
        <taxon>Streptomyces</taxon>
    </lineage>
</organism>
<evidence type="ECO:0000313" key="2">
    <source>
        <dbReference type="EMBL" id="GAA2423378.1"/>
    </source>
</evidence>
<protein>
    <submittedName>
        <fullName evidence="2">Uncharacterized protein</fullName>
    </submittedName>
</protein>
<dbReference type="RefSeq" id="WP_346139341.1">
    <property type="nucleotide sequence ID" value="NZ_BAAASE010000014.1"/>
</dbReference>
<evidence type="ECO:0000313" key="3">
    <source>
        <dbReference type="Proteomes" id="UP001499986"/>
    </source>
</evidence>
<keyword evidence="3" id="KW-1185">Reference proteome</keyword>
<proteinExistence type="predicted"/>
<dbReference type="Proteomes" id="UP001499986">
    <property type="component" value="Unassembled WGS sequence"/>
</dbReference>
<evidence type="ECO:0000256" key="1">
    <source>
        <dbReference type="SAM" id="MobiDB-lite"/>
    </source>
</evidence>
<sequence>MAVSLASAGQYSGTAAGADHVVFVQGNELDGNSIHAFARGDDGSLKPAGDLRDRRQGR</sequence>
<name>A0ABN3J8M9_9ACTN</name>